<dbReference type="EMBL" id="AHOQ02000029">
    <property type="protein sequence ID" value="EMO45708.1"/>
    <property type="molecule type" value="Genomic_DNA"/>
</dbReference>
<dbReference type="AlphaFoldDB" id="M6V869"/>
<reference evidence="2 3" key="1">
    <citation type="submission" date="2013-01" db="EMBL/GenBank/DDBJ databases">
        <authorList>
            <person name="Harkins D.M."/>
            <person name="Durkin A.S."/>
            <person name="Brinkac L.M."/>
            <person name="Haft D.H."/>
            <person name="Selengut J.D."/>
            <person name="Sanka R."/>
            <person name="DePew J."/>
            <person name="Purushe J."/>
            <person name="Matthias M.A."/>
            <person name="Vinetz J.M."/>
            <person name="Sutton G.G."/>
            <person name="Nierman W.C."/>
            <person name="Fouts D.E."/>
        </authorList>
    </citation>
    <scope>NUCLEOTIDE SEQUENCE [LARGE SCALE GENOMIC DNA]</scope>
    <source>
        <strain evidence="2 3">ZUN179</strain>
    </source>
</reference>
<sequence length="60" mass="7095">METEKVVARSILNGILWILQTSAQWKNLATNRYPSYQTCRRCFSRMEWNRNGTMRNISAV</sequence>
<dbReference type="Pfam" id="PF13340">
    <property type="entry name" value="DUF4096"/>
    <property type="match status" value="1"/>
</dbReference>
<comment type="caution">
    <text evidence="2">The sequence shown here is derived from an EMBL/GenBank/DDBJ whole genome shotgun (WGS) entry which is preliminary data.</text>
</comment>
<protein>
    <recommendedName>
        <fullName evidence="1">Insertion element IS402-like domain-containing protein</fullName>
    </recommendedName>
</protein>
<evidence type="ECO:0000259" key="1">
    <source>
        <dbReference type="Pfam" id="PF13340"/>
    </source>
</evidence>
<evidence type="ECO:0000313" key="2">
    <source>
        <dbReference type="EMBL" id="EMO45708.1"/>
    </source>
</evidence>
<proteinExistence type="predicted"/>
<accession>M6V869</accession>
<dbReference type="InterPro" id="IPR025161">
    <property type="entry name" value="IS402-like_dom"/>
</dbReference>
<organism evidence="2 3">
    <name type="scientific">Leptospira santarosai str. ZUN179</name>
    <dbReference type="NCBI Taxonomy" id="1049985"/>
    <lineage>
        <taxon>Bacteria</taxon>
        <taxon>Pseudomonadati</taxon>
        <taxon>Spirochaetota</taxon>
        <taxon>Spirochaetia</taxon>
        <taxon>Leptospirales</taxon>
        <taxon>Leptospiraceae</taxon>
        <taxon>Leptospira</taxon>
    </lineage>
</organism>
<evidence type="ECO:0000313" key="3">
    <source>
        <dbReference type="Proteomes" id="UP000012160"/>
    </source>
</evidence>
<dbReference type="Proteomes" id="UP000012160">
    <property type="component" value="Unassembled WGS sequence"/>
</dbReference>
<name>M6V869_9LEPT</name>
<gene>
    <name evidence="2" type="ORF">LEP1GSC187_1502</name>
</gene>
<feature type="domain" description="Insertion element IS402-like" evidence="1">
    <location>
        <begin position="5"/>
        <end position="57"/>
    </location>
</feature>
<dbReference type="RefSeq" id="WP_004485927.1">
    <property type="nucleotide sequence ID" value="NZ_AHOQ02000029.1"/>
</dbReference>